<name>A0A6A5V6T2_9PLEO</name>
<dbReference type="Proteomes" id="UP000800036">
    <property type="component" value="Unassembled WGS sequence"/>
</dbReference>
<dbReference type="AlphaFoldDB" id="A0A6A5V6T2"/>
<dbReference type="EMBL" id="ML976684">
    <property type="protein sequence ID" value="KAF1972825.1"/>
    <property type="molecule type" value="Genomic_DNA"/>
</dbReference>
<keyword evidence="2" id="KW-1185">Reference proteome</keyword>
<reference evidence="1" key="1">
    <citation type="journal article" date="2020" name="Stud. Mycol.">
        <title>101 Dothideomycetes genomes: a test case for predicting lifestyles and emergence of pathogens.</title>
        <authorList>
            <person name="Haridas S."/>
            <person name="Albert R."/>
            <person name="Binder M."/>
            <person name="Bloem J."/>
            <person name="Labutti K."/>
            <person name="Salamov A."/>
            <person name="Andreopoulos B."/>
            <person name="Baker S."/>
            <person name="Barry K."/>
            <person name="Bills G."/>
            <person name="Bluhm B."/>
            <person name="Cannon C."/>
            <person name="Castanera R."/>
            <person name="Culley D."/>
            <person name="Daum C."/>
            <person name="Ezra D."/>
            <person name="Gonzalez J."/>
            <person name="Henrissat B."/>
            <person name="Kuo A."/>
            <person name="Liang C."/>
            <person name="Lipzen A."/>
            <person name="Lutzoni F."/>
            <person name="Magnuson J."/>
            <person name="Mondo S."/>
            <person name="Nolan M."/>
            <person name="Ohm R."/>
            <person name="Pangilinan J."/>
            <person name="Park H.-J."/>
            <person name="Ramirez L."/>
            <person name="Alfaro M."/>
            <person name="Sun H."/>
            <person name="Tritt A."/>
            <person name="Yoshinaga Y."/>
            <person name="Zwiers L.-H."/>
            <person name="Turgeon B."/>
            <person name="Goodwin S."/>
            <person name="Spatafora J."/>
            <person name="Crous P."/>
            <person name="Grigoriev I."/>
        </authorList>
    </citation>
    <scope>NUCLEOTIDE SEQUENCE</scope>
    <source>
        <strain evidence="1">CBS 107.79</strain>
    </source>
</reference>
<gene>
    <name evidence="1" type="ORF">BU23DRAFT_568671</name>
</gene>
<evidence type="ECO:0000313" key="1">
    <source>
        <dbReference type="EMBL" id="KAF1972825.1"/>
    </source>
</evidence>
<accession>A0A6A5V6T2</accession>
<organism evidence="1 2">
    <name type="scientific">Bimuria novae-zelandiae CBS 107.79</name>
    <dbReference type="NCBI Taxonomy" id="1447943"/>
    <lineage>
        <taxon>Eukaryota</taxon>
        <taxon>Fungi</taxon>
        <taxon>Dikarya</taxon>
        <taxon>Ascomycota</taxon>
        <taxon>Pezizomycotina</taxon>
        <taxon>Dothideomycetes</taxon>
        <taxon>Pleosporomycetidae</taxon>
        <taxon>Pleosporales</taxon>
        <taxon>Massarineae</taxon>
        <taxon>Didymosphaeriaceae</taxon>
        <taxon>Bimuria</taxon>
    </lineage>
</organism>
<protein>
    <submittedName>
        <fullName evidence="1">Uncharacterized protein</fullName>
    </submittedName>
</protein>
<evidence type="ECO:0000313" key="2">
    <source>
        <dbReference type="Proteomes" id="UP000800036"/>
    </source>
</evidence>
<sequence>MSYRYGVPYWVEVHYPGFDPTSSIEVSYTDDRKPIQEGPSPYQTGYVRKHFCGYYPDVADFIKERRLYGWSMGEPFQATLAEIESINRDGPVNNELDGATKGLRARIKATYRQIYGRERRPVDLRKDGIELGNAENAPVQRATWTLDFGHTFSCDLYEIPPVTTRTPKLFHLRVISA</sequence>
<proteinExistence type="predicted"/>